<evidence type="ECO:0000256" key="2">
    <source>
        <dbReference type="ARBA" id="ARBA00013064"/>
    </source>
</evidence>
<dbReference type="EC" id="3.1.3.48" evidence="2"/>
<evidence type="ECO:0000256" key="3">
    <source>
        <dbReference type="ARBA" id="ARBA00022801"/>
    </source>
</evidence>
<dbReference type="InterPro" id="IPR023485">
    <property type="entry name" value="Ptyr_pPase"/>
</dbReference>
<dbReference type="InterPro" id="IPR050438">
    <property type="entry name" value="LMW_PTPase"/>
</dbReference>
<dbReference type="PANTHER" id="PTHR11717">
    <property type="entry name" value="LOW MOLECULAR WEIGHT PROTEIN TYROSINE PHOSPHATASE"/>
    <property type="match status" value="1"/>
</dbReference>
<dbReference type="InterPro" id="IPR017867">
    <property type="entry name" value="Tyr_phospatase_low_mol_wt"/>
</dbReference>
<dbReference type="Proteomes" id="UP000274483">
    <property type="component" value="Chromosome"/>
</dbReference>
<dbReference type="SUPFAM" id="SSF52788">
    <property type="entry name" value="Phosphotyrosine protein phosphatases I"/>
    <property type="match status" value="1"/>
</dbReference>
<comment type="similarity">
    <text evidence="1">Belongs to the low molecular weight phosphotyrosine protein phosphatase family.</text>
</comment>
<dbReference type="PRINTS" id="PR00719">
    <property type="entry name" value="LMWPTPASE"/>
</dbReference>
<evidence type="ECO:0000259" key="5">
    <source>
        <dbReference type="SMART" id="SM00226"/>
    </source>
</evidence>
<protein>
    <recommendedName>
        <fullName evidence="2">protein-tyrosine-phosphatase</fullName>
        <ecNumber evidence="2">3.1.3.48</ecNumber>
    </recommendedName>
</protein>
<dbReference type="EMBL" id="CP034158">
    <property type="protein sequence ID" value="AZI66370.1"/>
    <property type="molecule type" value="Genomic_DNA"/>
</dbReference>
<keyword evidence="4" id="KW-0904">Protein phosphatase</keyword>
<keyword evidence="7" id="KW-1185">Reference proteome</keyword>
<evidence type="ECO:0000313" key="7">
    <source>
        <dbReference type="Proteomes" id="UP000274483"/>
    </source>
</evidence>
<dbReference type="InterPro" id="IPR036196">
    <property type="entry name" value="Ptyr_pPase_sf"/>
</dbReference>
<evidence type="ECO:0000256" key="1">
    <source>
        <dbReference type="ARBA" id="ARBA00011063"/>
    </source>
</evidence>
<dbReference type="SMART" id="SM00226">
    <property type="entry name" value="LMWPc"/>
    <property type="match status" value="1"/>
</dbReference>
<dbReference type="PANTHER" id="PTHR11717:SF7">
    <property type="entry name" value="LOW MOLECULAR WEIGHT PHOSPHOTYROSINE PROTEIN PHOSPHATASE"/>
    <property type="match status" value="1"/>
</dbReference>
<accession>A0ABM7C5Y6</accession>
<organism evidence="6 7">
    <name type="scientific">Kaistella daneshvariae</name>
    <dbReference type="NCBI Taxonomy" id="2487074"/>
    <lineage>
        <taxon>Bacteria</taxon>
        <taxon>Pseudomonadati</taxon>
        <taxon>Bacteroidota</taxon>
        <taxon>Flavobacteriia</taxon>
        <taxon>Flavobacteriales</taxon>
        <taxon>Weeksellaceae</taxon>
        <taxon>Chryseobacterium group</taxon>
        <taxon>Kaistella</taxon>
    </lineage>
</organism>
<dbReference type="Pfam" id="PF01451">
    <property type="entry name" value="LMWPc"/>
    <property type="match status" value="1"/>
</dbReference>
<name>A0ABM7C5Y6_9FLAO</name>
<evidence type="ECO:0000313" key="6">
    <source>
        <dbReference type="EMBL" id="AZI66370.1"/>
    </source>
</evidence>
<reference evidence="6 7" key="1">
    <citation type="submission" date="2018-11" db="EMBL/GenBank/DDBJ databases">
        <title>Proposal to divide the Flavobacteriaceae and reorganize its genera based on Amino Acid Identity values calculated from whole genome sequences.</title>
        <authorList>
            <person name="Nicholson A.C."/>
            <person name="Gulvik C.A."/>
            <person name="Whitney A.M."/>
            <person name="Humrighouse B.W."/>
            <person name="Bell M."/>
            <person name="Holmes B."/>
            <person name="Steigerwalt A.G."/>
            <person name="Villarma A."/>
            <person name="Sheth M."/>
            <person name="Batra D."/>
            <person name="Pryor J."/>
            <person name="Bernardet J.-F."/>
            <person name="Hugo C."/>
            <person name="Kampfer P."/>
            <person name="Newman J.D."/>
            <person name="McQuiston J.R."/>
        </authorList>
    </citation>
    <scope>NUCLEOTIDE SEQUENCE [LARGE SCALE GENOMIC DNA]</scope>
    <source>
        <strain evidence="6 7">H3001</strain>
    </source>
</reference>
<evidence type="ECO:0000256" key="4">
    <source>
        <dbReference type="ARBA" id="ARBA00022912"/>
    </source>
</evidence>
<feature type="domain" description="Phosphotyrosine protein phosphatase I" evidence="5">
    <location>
        <begin position="1"/>
        <end position="140"/>
    </location>
</feature>
<dbReference type="Gene3D" id="3.40.50.2300">
    <property type="match status" value="1"/>
</dbReference>
<dbReference type="RefSeq" id="WP_124757008.1">
    <property type="nucleotide sequence ID" value="NZ_CBCRWA010000001.1"/>
</dbReference>
<sequence length="153" mass="17423">MKILMVCLGNICRSPLAEGILKAKLSTDFTVDSAGTIDMHEGENPDYRSIEIAQKYNIDISEQKSRPFTYEDFQNFDRIYCMDKNNLADVLALAKTDNDRNKVSLLGENLEVPDPYWGEMKDFDEVFQLLENASNQIAKDLKTKKKGEKAANF</sequence>
<gene>
    <name evidence="6" type="ORF">EIB71_01165</name>
</gene>
<keyword evidence="3" id="KW-0378">Hydrolase</keyword>
<proteinExistence type="inferred from homology"/>
<dbReference type="CDD" id="cd16343">
    <property type="entry name" value="LMWPTP"/>
    <property type="match status" value="1"/>
</dbReference>